<reference evidence="3 4" key="1">
    <citation type="submission" date="2020-01" db="EMBL/GenBank/DDBJ databases">
        <authorList>
            <person name="Peng S.Y."/>
            <person name="Li J."/>
            <person name="Wang M."/>
            <person name="Wang L."/>
            <person name="Wang C.Q."/>
            <person name="Wang J.R."/>
        </authorList>
    </citation>
    <scope>NUCLEOTIDE SEQUENCE [LARGE SCALE GENOMIC DNA]</scope>
    <source>
        <strain evidence="3 4">XCT-34</strain>
    </source>
</reference>
<dbReference type="NCBIfam" id="TIGR00251">
    <property type="entry name" value="DUF167 family protein"/>
    <property type="match status" value="1"/>
</dbReference>
<dbReference type="NCBIfam" id="NF002348">
    <property type="entry name" value="PRK01310.1"/>
    <property type="match status" value="1"/>
</dbReference>
<organism evidence="3 4">
    <name type="scientific">Pannonibacter tanglangensis</name>
    <dbReference type="NCBI Taxonomy" id="2750084"/>
    <lineage>
        <taxon>Bacteria</taxon>
        <taxon>Pseudomonadati</taxon>
        <taxon>Pseudomonadota</taxon>
        <taxon>Alphaproteobacteria</taxon>
        <taxon>Hyphomicrobiales</taxon>
        <taxon>Stappiaceae</taxon>
        <taxon>Pannonibacter</taxon>
    </lineage>
</organism>
<dbReference type="Gene3D" id="3.30.1200.10">
    <property type="entry name" value="YggU-like"/>
    <property type="match status" value="1"/>
</dbReference>
<comment type="similarity">
    <text evidence="1 2">Belongs to the UPF0235 family.</text>
</comment>
<evidence type="ECO:0000256" key="2">
    <source>
        <dbReference type="HAMAP-Rule" id="MF_00634"/>
    </source>
</evidence>
<dbReference type="SMART" id="SM01152">
    <property type="entry name" value="DUF167"/>
    <property type="match status" value="1"/>
</dbReference>
<dbReference type="Proteomes" id="UP000541347">
    <property type="component" value="Unassembled WGS sequence"/>
</dbReference>
<dbReference type="InterPro" id="IPR003746">
    <property type="entry name" value="DUF167"/>
</dbReference>
<accession>A0ABW9ZS33</accession>
<proteinExistence type="inferred from homology"/>
<evidence type="ECO:0000313" key="3">
    <source>
        <dbReference type="EMBL" id="NBN65852.1"/>
    </source>
</evidence>
<sequence length="107" mass="11104">MADPALPFRADRDGLVLSVRLTPKAARESLDGIGTLSDGRQVLLARVRAVPEKGAANAALEALLAGALGLGKSLVRVEGGATARLKQVRVSGDAADLADRLRRLLVP</sequence>
<evidence type="ECO:0000313" key="4">
    <source>
        <dbReference type="Proteomes" id="UP000541347"/>
    </source>
</evidence>
<dbReference type="HAMAP" id="MF_00634">
    <property type="entry name" value="UPF0235"/>
    <property type="match status" value="1"/>
</dbReference>
<dbReference type="InterPro" id="IPR036591">
    <property type="entry name" value="YggU-like_sf"/>
</dbReference>
<keyword evidence="4" id="KW-1185">Reference proteome</keyword>
<dbReference type="RefSeq" id="WP_161677854.1">
    <property type="nucleotide sequence ID" value="NZ_JAABLP010000006.1"/>
</dbReference>
<gene>
    <name evidence="3" type="ORF">GWI71_19315</name>
</gene>
<protein>
    <recommendedName>
        <fullName evidence="2">UPF0235 protein GWI71_19315</fullName>
    </recommendedName>
</protein>
<dbReference type="EMBL" id="JAABLP010000006">
    <property type="protein sequence ID" value="NBN65852.1"/>
    <property type="molecule type" value="Genomic_DNA"/>
</dbReference>
<evidence type="ECO:0000256" key="1">
    <source>
        <dbReference type="ARBA" id="ARBA00010364"/>
    </source>
</evidence>
<dbReference type="Pfam" id="PF02594">
    <property type="entry name" value="DUF167"/>
    <property type="match status" value="1"/>
</dbReference>
<name>A0ABW9ZS33_9HYPH</name>
<dbReference type="SUPFAM" id="SSF69786">
    <property type="entry name" value="YggU-like"/>
    <property type="match status" value="1"/>
</dbReference>
<comment type="caution">
    <text evidence="3">The sequence shown here is derived from an EMBL/GenBank/DDBJ whole genome shotgun (WGS) entry which is preliminary data.</text>
</comment>